<reference evidence="2" key="1">
    <citation type="journal article" date="2019" name="Int. J. Syst. Evol. Microbiol.">
        <title>The Global Catalogue of Microorganisms (GCM) 10K type strain sequencing project: providing services to taxonomists for standard genome sequencing and annotation.</title>
        <authorList>
            <consortium name="The Broad Institute Genomics Platform"/>
            <consortium name="The Broad Institute Genome Sequencing Center for Infectious Disease"/>
            <person name="Wu L."/>
            <person name="Ma J."/>
        </authorList>
    </citation>
    <scope>NUCLEOTIDE SEQUENCE [LARGE SCALE GENOMIC DNA]</scope>
    <source>
        <strain evidence="2">CGMCC 1.12479</strain>
    </source>
</reference>
<proteinExistence type="predicted"/>
<dbReference type="EMBL" id="BMFD01000004">
    <property type="protein sequence ID" value="GGC37738.1"/>
    <property type="molecule type" value="Genomic_DNA"/>
</dbReference>
<name>A0ABQ1MD48_9BACT</name>
<evidence type="ECO:0000313" key="1">
    <source>
        <dbReference type="EMBL" id="GGC37738.1"/>
    </source>
</evidence>
<dbReference type="RefSeq" id="WP_229744269.1">
    <property type="nucleotide sequence ID" value="NZ_BMFD01000004.1"/>
</dbReference>
<accession>A0ABQ1MD48</accession>
<evidence type="ECO:0000313" key="2">
    <source>
        <dbReference type="Proteomes" id="UP000635885"/>
    </source>
</evidence>
<comment type="caution">
    <text evidence="1">The sequence shown here is derived from an EMBL/GenBank/DDBJ whole genome shotgun (WGS) entry which is preliminary data.</text>
</comment>
<gene>
    <name evidence="1" type="ORF">GCM10010993_15750</name>
</gene>
<keyword evidence="2" id="KW-1185">Reference proteome</keyword>
<sequence>MSAKLECSFGAGPKDMVVLPIGRTMNAKTNPIATQMDFVPFLNIPAFGQCKSPANPMNWKMAGPVPVFVPSSCIPVPVMPWSPVAKKLKIGGLPALLETSKTMCVWAGSISVAKPGLTNVEAK</sequence>
<protein>
    <recommendedName>
        <fullName evidence="3">DUF4280 domain-containing protein</fullName>
    </recommendedName>
</protein>
<dbReference type="InterPro" id="IPR025460">
    <property type="entry name" value="DUF4280"/>
</dbReference>
<evidence type="ECO:0008006" key="3">
    <source>
        <dbReference type="Google" id="ProtNLM"/>
    </source>
</evidence>
<organism evidence="1 2">
    <name type="scientific">Belliella aquatica</name>
    <dbReference type="NCBI Taxonomy" id="1323734"/>
    <lineage>
        <taxon>Bacteria</taxon>
        <taxon>Pseudomonadati</taxon>
        <taxon>Bacteroidota</taxon>
        <taxon>Cytophagia</taxon>
        <taxon>Cytophagales</taxon>
        <taxon>Cyclobacteriaceae</taxon>
        <taxon>Belliella</taxon>
    </lineage>
</organism>
<dbReference type="Pfam" id="PF14107">
    <property type="entry name" value="DUF4280"/>
    <property type="match status" value="1"/>
</dbReference>
<dbReference type="Proteomes" id="UP000635885">
    <property type="component" value="Unassembled WGS sequence"/>
</dbReference>